<dbReference type="EMBL" id="JBHRTI010000004">
    <property type="protein sequence ID" value="MFC3147955.1"/>
    <property type="molecule type" value="Genomic_DNA"/>
</dbReference>
<evidence type="ECO:0000313" key="6">
    <source>
        <dbReference type="Proteomes" id="UP001595556"/>
    </source>
</evidence>
<dbReference type="GO" id="GO:0003677">
    <property type="term" value="F:DNA binding"/>
    <property type="evidence" value="ECO:0007669"/>
    <property type="project" value="UniProtKB-KW"/>
</dbReference>
<evidence type="ECO:0000259" key="4">
    <source>
        <dbReference type="PROSITE" id="PS50932"/>
    </source>
</evidence>
<keyword evidence="2 5" id="KW-0238">DNA-binding</keyword>
<dbReference type="PROSITE" id="PS50932">
    <property type="entry name" value="HTH_LACI_2"/>
    <property type="match status" value="1"/>
</dbReference>
<sequence>MADLARLAGVSVATVSRALNGSTEVSEATRNRISELARQMNYTINLSAKNLRTRQNRTVAVVIPYDSTSRQHVSEPFFLTMMGSLADSLTSRGYDMLLSRVDAEKLDMAASLYDSGTAIGIIMIGQWHHHDQLNVMAARNVPLVVWGAQLAQQIYCSVGGDNFDGGAKATRHLIEQGRKRIAFLGDPDLPEVMLRHRGYEHALREAGMQPDPRLLLKQPFEANMASDAVRRLVADGVAFDALFACSDVLAVAAIHALRSSGRSVPREVAVVGYDDVEWARHAEPPLTTIRQPFANAGAEIVDALLQQLSGQKVPPRTLRVELVVRNSSIAGSAER</sequence>
<dbReference type="InterPro" id="IPR000843">
    <property type="entry name" value="HTH_LacI"/>
</dbReference>
<evidence type="ECO:0000256" key="3">
    <source>
        <dbReference type="ARBA" id="ARBA00023163"/>
    </source>
</evidence>
<reference evidence="6" key="1">
    <citation type="journal article" date="2019" name="Int. J. Syst. Evol. Microbiol.">
        <title>The Global Catalogue of Microorganisms (GCM) 10K type strain sequencing project: providing services to taxonomists for standard genome sequencing and annotation.</title>
        <authorList>
            <consortium name="The Broad Institute Genomics Platform"/>
            <consortium name="The Broad Institute Genome Sequencing Center for Infectious Disease"/>
            <person name="Wu L."/>
            <person name="Ma J."/>
        </authorList>
    </citation>
    <scope>NUCLEOTIDE SEQUENCE [LARGE SCALE GENOMIC DNA]</scope>
    <source>
        <strain evidence="6">KCTC 52168</strain>
    </source>
</reference>
<dbReference type="SUPFAM" id="SSF47413">
    <property type="entry name" value="lambda repressor-like DNA-binding domains"/>
    <property type="match status" value="1"/>
</dbReference>
<gene>
    <name evidence="5" type="ORF">ACFOEN_09895</name>
</gene>
<evidence type="ECO:0000313" key="5">
    <source>
        <dbReference type="EMBL" id="MFC3147955.1"/>
    </source>
</evidence>
<accession>A0ABV7H630</accession>
<name>A0ABV7H630_9BURK</name>
<dbReference type="PANTHER" id="PTHR30146:SF120">
    <property type="entry name" value="ALANINE RACEMASE"/>
    <property type="match status" value="1"/>
</dbReference>
<proteinExistence type="predicted"/>
<organism evidence="5 6">
    <name type="scientific">Piscinibacterium candidicorallinum</name>
    <dbReference type="NCBI Taxonomy" id="1793872"/>
    <lineage>
        <taxon>Bacteria</taxon>
        <taxon>Pseudomonadati</taxon>
        <taxon>Pseudomonadota</taxon>
        <taxon>Betaproteobacteria</taxon>
        <taxon>Burkholderiales</taxon>
        <taxon>Piscinibacterium</taxon>
    </lineage>
</organism>
<keyword evidence="1" id="KW-0805">Transcription regulation</keyword>
<evidence type="ECO:0000256" key="2">
    <source>
        <dbReference type="ARBA" id="ARBA00023125"/>
    </source>
</evidence>
<dbReference type="SMART" id="SM00354">
    <property type="entry name" value="HTH_LACI"/>
    <property type="match status" value="1"/>
</dbReference>
<dbReference type="RefSeq" id="WP_377303471.1">
    <property type="nucleotide sequence ID" value="NZ_CP180191.1"/>
</dbReference>
<dbReference type="Proteomes" id="UP001595556">
    <property type="component" value="Unassembled WGS sequence"/>
</dbReference>
<dbReference type="SUPFAM" id="SSF53822">
    <property type="entry name" value="Periplasmic binding protein-like I"/>
    <property type="match status" value="1"/>
</dbReference>
<keyword evidence="3" id="KW-0804">Transcription</keyword>
<feature type="domain" description="HTH lacI-type" evidence="4">
    <location>
        <begin position="1"/>
        <end position="53"/>
    </location>
</feature>
<dbReference type="Gene3D" id="3.40.50.2300">
    <property type="match status" value="2"/>
</dbReference>
<dbReference type="Pfam" id="PF13377">
    <property type="entry name" value="Peripla_BP_3"/>
    <property type="match status" value="1"/>
</dbReference>
<dbReference type="CDD" id="cd06295">
    <property type="entry name" value="PBP1_CelR"/>
    <property type="match status" value="1"/>
</dbReference>
<dbReference type="PANTHER" id="PTHR30146">
    <property type="entry name" value="LACI-RELATED TRANSCRIPTIONAL REPRESSOR"/>
    <property type="match status" value="1"/>
</dbReference>
<comment type="caution">
    <text evidence="5">The sequence shown here is derived from an EMBL/GenBank/DDBJ whole genome shotgun (WGS) entry which is preliminary data.</text>
</comment>
<keyword evidence="6" id="KW-1185">Reference proteome</keyword>
<evidence type="ECO:0000256" key="1">
    <source>
        <dbReference type="ARBA" id="ARBA00023015"/>
    </source>
</evidence>
<dbReference type="InterPro" id="IPR010982">
    <property type="entry name" value="Lambda_DNA-bd_dom_sf"/>
</dbReference>
<dbReference type="Gene3D" id="1.10.260.40">
    <property type="entry name" value="lambda repressor-like DNA-binding domains"/>
    <property type="match status" value="1"/>
</dbReference>
<dbReference type="InterPro" id="IPR046335">
    <property type="entry name" value="LacI/GalR-like_sensor"/>
</dbReference>
<dbReference type="InterPro" id="IPR028082">
    <property type="entry name" value="Peripla_BP_I"/>
</dbReference>
<dbReference type="Pfam" id="PF00356">
    <property type="entry name" value="LacI"/>
    <property type="match status" value="1"/>
</dbReference>
<protein>
    <submittedName>
        <fullName evidence="5">LacI family DNA-binding transcriptional regulator</fullName>
    </submittedName>
</protein>
<dbReference type="CDD" id="cd01392">
    <property type="entry name" value="HTH_LacI"/>
    <property type="match status" value="1"/>
</dbReference>
<dbReference type="PROSITE" id="PS00356">
    <property type="entry name" value="HTH_LACI_1"/>
    <property type="match status" value="1"/>
</dbReference>